<evidence type="ECO:0000313" key="4">
    <source>
        <dbReference type="Proteomes" id="UP000230709"/>
    </source>
</evidence>
<name>A0A2D2CXY9_METT3</name>
<dbReference type="InterPro" id="IPR016181">
    <property type="entry name" value="Acyl_CoA_acyltransferase"/>
</dbReference>
<dbReference type="SUPFAM" id="SSF55729">
    <property type="entry name" value="Acyl-CoA N-acyltransferases (Nat)"/>
    <property type="match status" value="1"/>
</dbReference>
<gene>
    <name evidence="3" type="ORF">CQW49_06625</name>
</gene>
<dbReference type="Pfam" id="PF13508">
    <property type="entry name" value="Acetyltransf_7"/>
    <property type="match status" value="1"/>
</dbReference>
<evidence type="ECO:0000256" key="1">
    <source>
        <dbReference type="SAM" id="MobiDB-lite"/>
    </source>
</evidence>
<accession>A0A2D2CXY9</accession>
<evidence type="ECO:0000313" key="3">
    <source>
        <dbReference type="EMBL" id="ATQ67598.1"/>
    </source>
</evidence>
<reference evidence="4" key="1">
    <citation type="submission" date="2017-10" db="EMBL/GenBank/DDBJ databases">
        <title>Completed PacBio SMRT sequence of Methylosinus trichosporium OB3b reveals presence of a third large plasmid.</title>
        <authorList>
            <person name="Charles T.C."/>
            <person name="Lynch M.D.J."/>
            <person name="Heil J.R."/>
            <person name="Cheng J."/>
        </authorList>
    </citation>
    <scope>NUCLEOTIDE SEQUENCE [LARGE SCALE GENOMIC DNA]</scope>
    <source>
        <strain evidence="4">OB3b</strain>
    </source>
</reference>
<dbReference type="KEGG" id="mtw:CQW49_06625"/>
<evidence type="ECO:0000259" key="2">
    <source>
        <dbReference type="PROSITE" id="PS51186"/>
    </source>
</evidence>
<sequence>MYRHECDSSLSEKSRQAMTNDSETKDSLLDPAAAAAAFDGFVATRAPWLTVRPEAPEDAPFLRALFLADHPLAALLPPVMLEQQADIRMAAFRDGHPGAMRRIFESGAAPIGRVIIDWSAPDGSLCVDLAVAPAHRRRGVAGAALEAWKAAADARGLRCALTVLADNPARALYARHGFVEAPGQEGEAGVRMIRAAPAEREQGLPSIDSRC</sequence>
<organism evidence="3 4">
    <name type="scientific">Methylosinus trichosporium (strain ATCC 35070 / NCIMB 11131 / UNIQEM 75 / OB3b)</name>
    <dbReference type="NCBI Taxonomy" id="595536"/>
    <lineage>
        <taxon>Bacteria</taxon>
        <taxon>Pseudomonadati</taxon>
        <taxon>Pseudomonadota</taxon>
        <taxon>Alphaproteobacteria</taxon>
        <taxon>Hyphomicrobiales</taxon>
        <taxon>Methylocystaceae</taxon>
        <taxon>Methylosinus</taxon>
    </lineage>
</organism>
<dbReference type="PROSITE" id="PS51186">
    <property type="entry name" value="GNAT"/>
    <property type="match status" value="1"/>
</dbReference>
<dbReference type="GO" id="GO:0016747">
    <property type="term" value="F:acyltransferase activity, transferring groups other than amino-acyl groups"/>
    <property type="evidence" value="ECO:0007669"/>
    <property type="project" value="InterPro"/>
</dbReference>
<feature type="domain" description="N-acetyltransferase" evidence="2">
    <location>
        <begin position="49"/>
        <end position="197"/>
    </location>
</feature>
<dbReference type="InterPro" id="IPR000182">
    <property type="entry name" value="GNAT_dom"/>
</dbReference>
<dbReference type="AlphaFoldDB" id="A0A2D2CXY9"/>
<proteinExistence type="predicted"/>
<keyword evidence="4" id="KW-1185">Reference proteome</keyword>
<feature type="compositionally biased region" description="Basic and acidic residues" evidence="1">
    <location>
        <begin position="1"/>
        <end position="15"/>
    </location>
</feature>
<dbReference type="EMBL" id="CP023737">
    <property type="protein sequence ID" value="ATQ67598.1"/>
    <property type="molecule type" value="Genomic_DNA"/>
</dbReference>
<dbReference type="STRING" id="595536.GCA_000178815_03833"/>
<keyword evidence="3" id="KW-0808">Transferase</keyword>
<protein>
    <submittedName>
        <fullName evidence="3">N-acetyltransferase</fullName>
    </submittedName>
</protein>
<dbReference type="Gene3D" id="3.40.630.30">
    <property type="match status" value="1"/>
</dbReference>
<feature type="region of interest" description="Disordered" evidence="1">
    <location>
        <begin position="1"/>
        <end position="25"/>
    </location>
</feature>
<dbReference type="Proteomes" id="UP000230709">
    <property type="component" value="Chromosome"/>
</dbReference>